<dbReference type="EMBL" id="PVNS01000005">
    <property type="protein sequence ID" value="PRO65982.1"/>
    <property type="molecule type" value="Genomic_DNA"/>
</dbReference>
<sequence length="103" mass="11641">MQAFLEMLKAALLLFALLVLYSILNAFILGLDGLEGMSDGETQIYFVSQMFGILAFAYLLYRTLFQRSWEKWTGQGPMPPGWRKWLLAGGILCTFVPMGIILI</sequence>
<name>A0A2P6MI73_ALKUR</name>
<protein>
    <recommendedName>
        <fullName evidence="4">CPBP family intramembrane metalloprotease</fullName>
    </recommendedName>
</protein>
<feature type="transmembrane region" description="Helical" evidence="1">
    <location>
        <begin position="82"/>
        <end position="102"/>
    </location>
</feature>
<organism evidence="2 3">
    <name type="scientific">Alkalicoccus urumqiensis</name>
    <name type="common">Bacillus urumqiensis</name>
    <dbReference type="NCBI Taxonomy" id="1548213"/>
    <lineage>
        <taxon>Bacteria</taxon>
        <taxon>Bacillati</taxon>
        <taxon>Bacillota</taxon>
        <taxon>Bacilli</taxon>
        <taxon>Bacillales</taxon>
        <taxon>Bacillaceae</taxon>
        <taxon>Alkalicoccus</taxon>
    </lineage>
</organism>
<accession>A0A2P6MI73</accession>
<dbReference type="AlphaFoldDB" id="A0A2P6MI73"/>
<feature type="transmembrane region" description="Helical" evidence="1">
    <location>
        <begin position="42"/>
        <end position="61"/>
    </location>
</feature>
<keyword evidence="1" id="KW-1133">Transmembrane helix</keyword>
<keyword evidence="1" id="KW-0472">Membrane</keyword>
<dbReference type="Proteomes" id="UP000243650">
    <property type="component" value="Unassembled WGS sequence"/>
</dbReference>
<evidence type="ECO:0000256" key="1">
    <source>
        <dbReference type="SAM" id="Phobius"/>
    </source>
</evidence>
<evidence type="ECO:0008006" key="4">
    <source>
        <dbReference type="Google" id="ProtNLM"/>
    </source>
</evidence>
<evidence type="ECO:0000313" key="3">
    <source>
        <dbReference type="Proteomes" id="UP000243650"/>
    </source>
</evidence>
<keyword evidence="1" id="KW-0812">Transmembrane</keyword>
<comment type="caution">
    <text evidence="2">The sequence shown here is derived from an EMBL/GenBank/DDBJ whole genome shotgun (WGS) entry which is preliminary data.</text>
</comment>
<proteinExistence type="predicted"/>
<dbReference type="RefSeq" id="WP_105958666.1">
    <property type="nucleotide sequence ID" value="NZ_PVNS01000005.1"/>
</dbReference>
<evidence type="ECO:0000313" key="2">
    <source>
        <dbReference type="EMBL" id="PRO65982.1"/>
    </source>
</evidence>
<reference evidence="2 3" key="1">
    <citation type="submission" date="2018-03" db="EMBL/GenBank/DDBJ databases">
        <title>Bacillus urumqiensis sp. nov., a moderately haloalkaliphilic bacterium isolated from a salt lake.</title>
        <authorList>
            <person name="Zhao B."/>
            <person name="Liao Z."/>
        </authorList>
    </citation>
    <scope>NUCLEOTIDE SEQUENCE [LARGE SCALE GENOMIC DNA]</scope>
    <source>
        <strain evidence="2 3">BZ-SZ-XJ18</strain>
    </source>
</reference>
<keyword evidence="3" id="KW-1185">Reference proteome</keyword>
<gene>
    <name evidence="2" type="ORF">C6I21_06670</name>
</gene>